<sequence>MARVEITTAGHSIVVDSDGLLDEVAGKALYLWERTRDPRIDRAFAPGFAPVLDRPEGGPTYVTPFDVDMHHPSDTKAGGDDARHS</sequence>
<evidence type="ECO:0000313" key="3">
    <source>
        <dbReference type="Proteomes" id="UP000248924"/>
    </source>
</evidence>
<dbReference type="OrthoDB" id="4804006at2"/>
<reference evidence="2 3" key="1">
    <citation type="submission" date="2018-01" db="EMBL/GenBank/DDBJ databases">
        <title>Draft genome sequence of Jishengella sp. NA12.</title>
        <authorList>
            <person name="Sahin N."/>
            <person name="Ay H."/>
            <person name="Saygin H."/>
        </authorList>
    </citation>
    <scope>NUCLEOTIDE SEQUENCE [LARGE SCALE GENOMIC DNA]</scope>
    <source>
        <strain evidence="2 3">NA12</strain>
    </source>
</reference>
<comment type="caution">
    <text evidence="2">The sequence shown here is derived from an EMBL/GenBank/DDBJ whole genome shotgun (WGS) entry which is preliminary data.</text>
</comment>
<evidence type="ECO:0000313" key="2">
    <source>
        <dbReference type="EMBL" id="PZG10302.1"/>
    </source>
</evidence>
<protein>
    <submittedName>
        <fullName evidence="2">Uncharacterized protein</fullName>
    </submittedName>
</protein>
<gene>
    <name evidence="2" type="ORF">C1I95_28180</name>
</gene>
<dbReference type="Proteomes" id="UP000248924">
    <property type="component" value="Unassembled WGS sequence"/>
</dbReference>
<name>A0A2W2DEI6_9ACTN</name>
<accession>A0A2W2DEI6</accession>
<organism evidence="2 3">
    <name type="scientific">Micromonospora craterilacus</name>
    <dbReference type="NCBI Taxonomy" id="1655439"/>
    <lineage>
        <taxon>Bacteria</taxon>
        <taxon>Bacillati</taxon>
        <taxon>Actinomycetota</taxon>
        <taxon>Actinomycetes</taxon>
        <taxon>Micromonosporales</taxon>
        <taxon>Micromonosporaceae</taxon>
        <taxon>Micromonospora</taxon>
    </lineage>
</organism>
<dbReference type="AlphaFoldDB" id="A0A2W2DEI6"/>
<proteinExistence type="predicted"/>
<evidence type="ECO:0000256" key="1">
    <source>
        <dbReference type="SAM" id="MobiDB-lite"/>
    </source>
</evidence>
<dbReference type="EMBL" id="POTY01000251">
    <property type="protein sequence ID" value="PZG10302.1"/>
    <property type="molecule type" value="Genomic_DNA"/>
</dbReference>
<keyword evidence="3" id="KW-1185">Reference proteome</keyword>
<feature type="region of interest" description="Disordered" evidence="1">
    <location>
        <begin position="55"/>
        <end position="85"/>
    </location>
</feature>
<dbReference type="RefSeq" id="WP_111218311.1">
    <property type="nucleotide sequence ID" value="NZ_POTY01000251.1"/>
</dbReference>
<feature type="compositionally biased region" description="Basic and acidic residues" evidence="1">
    <location>
        <begin position="67"/>
        <end position="85"/>
    </location>
</feature>